<evidence type="ECO:0000313" key="12">
    <source>
        <dbReference type="Proteomes" id="UP000242258"/>
    </source>
</evidence>
<dbReference type="Gene3D" id="3.30.2350.10">
    <property type="entry name" value="Pseudouridine synthase"/>
    <property type="match status" value="1"/>
</dbReference>
<dbReference type="GO" id="GO:0003723">
    <property type="term" value="F:RNA binding"/>
    <property type="evidence" value="ECO:0007669"/>
    <property type="project" value="InterPro"/>
</dbReference>
<comment type="catalytic activity">
    <reaction evidence="9">
        <text>a uridine in RNA = a pseudouridine in RNA</text>
        <dbReference type="Rhea" id="RHEA:48348"/>
        <dbReference type="Rhea" id="RHEA-COMP:12068"/>
        <dbReference type="Rhea" id="RHEA-COMP:12069"/>
        <dbReference type="ChEBI" id="CHEBI:65314"/>
        <dbReference type="ChEBI" id="CHEBI:65315"/>
    </reaction>
</comment>
<sequence>MPSLFNYQPPQQPWLDIVFADKDLLVLNKPSGLLSVSGRGAHLADSLLSRAQQQYGFAQIINRLDLATSGLVVIALRRKAERHLKQQFAERKVLKRYLAVVWGQVSHALGTVDLPLAAAGNDPPHNHVCFTHGKAALTHYRLLQQLSDRALIELTPITGRSHQLRVHMQSLGWPIVGDHFYASEPAIAAAPRLLLHAAHLQLQQPYSGEQLTFSANSDFVSASGKLMADFNE</sequence>
<evidence type="ECO:0000259" key="10">
    <source>
        <dbReference type="Pfam" id="PF00849"/>
    </source>
</evidence>
<dbReference type="NCBIfam" id="TIGR00005">
    <property type="entry name" value="rluA_subfam"/>
    <property type="match status" value="1"/>
</dbReference>
<dbReference type="CDD" id="cd02869">
    <property type="entry name" value="PseudoU_synth_RluA_like"/>
    <property type="match status" value="1"/>
</dbReference>
<comment type="similarity">
    <text evidence="1 9">Belongs to the pseudouridine synthase RluA family.</text>
</comment>
<comment type="catalytic activity">
    <reaction evidence="6">
        <text>uridine(746) in 23S rRNA = pseudouridine(746) in 23S rRNA</text>
        <dbReference type="Rhea" id="RHEA:42548"/>
        <dbReference type="Rhea" id="RHEA-COMP:10109"/>
        <dbReference type="Rhea" id="RHEA-COMP:10110"/>
        <dbReference type="ChEBI" id="CHEBI:65314"/>
        <dbReference type="ChEBI" id="CHEBI:65315"/>
        <dbReference type="EC" id="5.4.99.29"/>
    </reaction>
</comment>
<evidence type="ECO:0000256" key="2">
    <source>
        <dbReference type="ARBA" id="ARBA00022552"/>
    </source>
</evidence>
<proteinExistence type="inferred from homology"/>
<dbReference type="GO" id="GO:0000455">
    <property type="term" value="P:enzyme-directed rRNA pseudouridine synthesis"/>
    <property type="evidence" value="ECO:0007669"/>
    <property type="project" value="TreeGrafter"/>
</dbReference>
<keyword evidence="3" id="KW-0819">tRNA processing</keyword>
<keyword evidence="2" id="KW-0698">rRNA processing</keyword>
<evidence type="ECO:0000256" key="5">
    <source>
        <dbReference type="ARBA" id="ARBA00036184"/>
    </source>
</evidence>
<keyword evidence="12" id="KW-1185">Reference proteome</keyword>
<comment type="caution">
    <text evidence="11">The sequence shown here is derived from an EMBL/GenBank/DDBJ whole genome shotgun (WGS) entry which is preliminary data.</text>
</comment>
<keyword evidence="4 9" id="KW-0413">Isomerase</keyword>
<dbReference type="InterPro" id="IPR050188">
    <property type="entry name" value="RluA_PseudoU_synthase"/>
</dbReference>
<dbReference type="SUPFAM" id="SSF55120">
    <property type="entry name" value="Pseudouridine synthase"/>
    <property type="match status" value="1"/>
</dbReference>
<feature type="active site" evidence="8">
    <location>
        <position position="65"/>
    </location>
</feature>
<comment type="catalytic activity">
    <reaction evidence="5">
        <text>uridine(32) in tRNA = pseudouridine(32) in tRNA</text>
        <dbReference type="Rhea" id="RHEA:42544"/>
        <dbReference type="Rhea" id="RHEA-COMP:10107"/>
        <dbReference type="Rhea" id="RHEA-COMP:10108"/>
        <dbReference type="ChEBI" id="CHEBI:65314"/>
        <dbReference type="ChEBI" id="CHEBI:65315"/>
        <dbReference type="EC" id="5.4.99.28"/>
    </reaction>
</comment>
<evidence type="ECO:0000256" key="1">
    <source>
        <dbReference type="ARBA" id="ARBA00010876"/>
    </source>
</evidence>
<dbReference type="EMBL" id="MKEK01000001">
    <property type="protein sequence ID" value="OEY69922.1"/>
    <property type="molecule type" value="Genomic_DNA"/>
</dbReference>
<evidence type="ECO:0000256" key="3">
    <source>
        <dbReference type="ARBA" id="ARBA00022694"/>
    </source>
</evidence>
<organism evidence="11 12">
    <name type="scientific">Rheinheimera salexigens</name>
    <dbReference type="NCBI Taxonomy" id="1628148"/>
    <lineage>
        <taxon>Bacteria</taxon>
        <taxon>Pseudomonadati</taxon>
        <taxon>Pseudomonadota</taxon>
        <taxon>Gammaproteobacteria</taxon>
        <taxon>Chromatiales</taxon>
        <taxon>Chromatiaceae</taxon>
        <taxon>Rheinheimera</taxon>
    </lineage>
</organism>
<evidence type="ECO:0000256" key="7">
    <source>
        <dbReference type="ARBA" id="ARBA00037305"/>
    </source>
</evidence>
<dbReference type="GO" id="GO:0160142">
    <property type="term" value="F:23S rRNA pseudouridine(746) synthase activity"/>
    <property type="evidence" value="ECO:0007669"/>
    <property type="project" value="UniProtKB-EC"/>
</dbReference>
<comment type="function">
    <text evidence="7">Dual specificity enzyme that catalyzes the synthesis of pseudouridine from uracil-746 in 23S ribosomal RNA and from uracil-32 in the anticodon stem and loop of transfer RNAs.</text>
</comment>
<dbReference type="STRING" id="1628148.BI198_10355"/>
<evidence type="ECO:0000256" key="4">
    <source>
        <dbReference type="ARBA" id="ARBA00023235"/>
    </source>
</evidence>
<evidence type="ECO:0000256" key="8">
    <source>
        <dbReference type="PIRSR" id="PIRSR606225-1"/>
    </source>
</evidence>
<dbReference type="PANTHER" id="PTHR21600:SF91">
    <property type="entry name" value="DUAL-SPECIFICITY RNA PSEUDOURIDINE SYNTHASE RLUA"/>
    <property type="match status" value="1"/>
</dbReference>
<evidence type="ECO:0000313" key="11">
    <source>
        <dbReference type="EMBL" id="OEY69922.1"/>
    </source>
</evidence>
<gene>
    <name evidence="11" type="ORF">BI198_10355</name>
</gene>
<dbReference type="AlphaFoldDB" id="A0A1E7Q6V0"/>
<comment type="function">
    <text evidence="9">Responsible for synthesis of pseudouridine from uracil.</text>
</comment>
<dbReference type="InterPro" id="IPR006145">
    <property type="entry name" value="PsdUridine_synth_RsuA/RluA"/>
</dbReference>
<reference evidence="12" key="1">
    <citation type="submission" date="2016-09" db="EMBL/GenBank/DDBJ databases">
        <authorList>
            <person name="Wan X."/>
            <person name="Hou S."/>
        </authorList>
    </citation>
    <scope>NUCLEOTIDE SEQUENCE [LARGE SCALE GENOMIC DNA]</scope>
    <source>
        <strain evidence="12">KH87</strain>
    </source>
</reference>
<dbReference type="Pfam" id="PF00849">
    <property type="entry name" value="PseudoU_synth_2"/>
    <property type="match status" value="1"/>
</dbReference>
<evidence type="ECO:0000256" key="9">
    <source>
        <dbReference type="RuleBase" id="RU362028"/>
    </source>
</evidence>
<dbReference type="PANTHER" id="PTHR21600">
    <property type="entry name" value="MITOCHONDRIAL RNA PSEUDOURIDINE SYNTHASE"/>
    <property type="match status" value="1"/>
</dbReference>
<dbReference type="PROSITE" id="PS01129">
    <property type="entry name" value="PSI_RLU"/>
    <property type="match status" value="1"/>
</dbReference>
<accession>A0A1E7Q6V0</accession>
<feature type="domain" description="Pseudouridine synthase RsuA/RluA-like" evidence="10">
    <location>
        <begin position="23"/>
        <end position="170"/>
    </location>
</feature>
<dbReference type="GO" id="GO:0160151">
    <property type="term" value="F:tRNA pseudouridine(32) synthase activity"/>
    <property type="evidence" value="ECO:0007669"/>
    <property type="project" value="UniProtKB-EC"/>
</dbReference>
<dbReference type="InterPro" id="IPR020103">
    <property type="entry name" value="PsdUridine_synth_cat_dom_sf"/>
</dbReference>
<dbReference type="InterPro" id="IPR006224">
    <property type="entry name" value="PsdUridine_synth_RluA-like_CS"/>
</dbReference>
<dbReference type="RefSeq" id="WP_070049491.1">
    <property type="nucleotide sequence ID" value="NZ_CBCSDO010000007.1"/>
</dbReference>
<evidence type="ECO:0000256" key="6">
    <source>
        <dbReference type="ARBA" id="ARBA00036916"/>
    </source>
</evidence>
<dbReference type="GO" id="GO:0008033">
    <property type="term" value="P:tRNA processing"/>
    <property type="evidence" value="ECO:0007669"/>
    <property type="project" value="UniProtKB-KW"/>
</dbReference>
<name>A0A1E7Q6V0_9GAMM</name>
<dbReference type="OrthoDB" id="9807829at2"/>
<protein>
    <recommendedName>
        <fullName evidence="9">Pseudouridine synthase</fullName>
        <ecNumber evidence="9">5.4.99.-</ecNumber>
    </recommendedName>
</protein>
<dbReference type="InterPro" id="IPR006225">
    <property type="entry name" value="PsdUridine_synth_RluC/D"/>
</dbReference>
<dbReference type="EC" id="5.4.99.-" evidence="9"/>
<dbReference type="Proteomes" id="UP000242258">
    <property type="component" value="Unassembled WGS sequence"/>
</dbReference>